<evidence type="ECO:0000313" key="1">
    <source>
        <dbReference type="EMBL" id="EER73906.1"/>
    </source>
</evidence>
<organism evidence="1 2">
    <name type="scientific">Weissella paramesenteroides ATCC 33313</name>
    <dbReference type="NCBI Taxonomy" id="585506"/>
    <lineage>
        <taxon>Bacteria</taxon>
        <taxon>Bacillati</taxon>
        <taxon>Bacillota</taxon>
        <taxon>Bacilli</taxon>
        <taxon>Lactobacillales</taxon>
        <taxon>Lactobacillaceae</taxon>
        <taxon>Weissella</taxon>
    </lineage>
</organism>
<gene>
    <name evidence="1" type="ORF">HMPREF0877_1945</name>
</gene>
<keyword evidence="2" id="KW-1185">Reference proteome</keyword>
<reference evidence="1 2" key="1">
    <citation type="submission" date="2009-04" db="EMBL/GenBank/DDBJ databases">
        <authorList>
            <person name="Qin X."/>
            <person name="Bachman B."/>
            <person name="Battles P."/>
            <person name="Bell A."/>
            <person name="Bess C."/>
            <person name="Bickham C."/>
            <person name="Chaboub L."/>
            <person name="Chen D."/>
            <person name="Coyle M."/>
            <person name="Deiros D.R."/>
            <person name="Dinh H."/>
            <person name="Forbes L."/>
            <person name="Fowler G."/>
            <person name="Francisco L."/>
            <person name="Fu Q."/>
            <person name="Gubbala S."/>
            <person name="Hale W."/>
            <person name="Han Y."/>
            <person name="Hemphill L."/>
            <person name="Highlander S.K."/>
            <person name="Hirani K."/>
            <person name="Hogues M."/>
            <person name="Jackson L."/>
            <person name="Jakkamsetti A."/>
            <person name="Javaid M."/>
            <person name="Jiang H."/>
            <person name="Korchina V."/>
            <person name="Kovar C."/>
            <person name="Lara F."/>
            <person name="Lee S."/>
            <person name="Mata R."/>
            <person name="Mathew T."/>
            <person name="Moen C."/>
            <person name="Morales K."/>
            <person name="Munidasa M."/>
            <person name="Nazareth L."/>
            <person name="Ngo R."/>
            <person name="Nguyen L."/>
            <person name="Okwuonu G."/>
            <person name="Ongeri F."/>
            <person name="Patil S."/>
            <person name="Petrosino J."/>
            <person name="Pham C."/>
            <person name="Pham P."/>
            <person name="Pu L.-L."/>
            <person name="Puazo M."/>
            <person name="Raj R."/>
            <person name="Reid J."/>
            <person name="Rouhana J."/>
            <person name="Saada N."/>
            <person name="Shang Y."/>
            <person name="Simmons D."/>
            <person name="Thornton R."/>
            <person name="Warren J."/>
            <person name="Weissenberger G."/>
            <person name="Zhang J."/>
            <person name="Zhang L."/>
            <person name="Zhou C."/>
            <person name="Zhu D."/>
            <person name="Muzny D."/>
            <person name="Worley K."/>
            <person name="Gibbs R."/>
        </authorList>
    </citation>
    <scope>NUCLEOTIDE SEQUENCE [LARGE SCALE GENOMIC DNA]</scope>
    <source>
        <strain evidence="1 2">ATCC 33313</strain>
    </source>
</reference>
<sequence>MRGVLMPAALAEIKQQLDAHIGEQITLTTHESRHRTIEHQAIVRDTFRSVFVLDLEQDGHEFDRASFSYTDILTENIEIAFA</sequence>
<evidence type="ECO:0008006" key="3">
    <source>
        <dbReference type="Google" id="ProtNLM"/>
    </source>
</evidence>
<dbReference type="Gene3D" id="2.30.30.100">
    <property type="match status" value="1"/>
</dbReference>
<protein>
    <recommendedName>
        <fullName evidence="3">Veg protein</fullName>
    </recommendedName>
</protein>
<dbReference type="GeneID" id="93949326"/>
<proteinExistence type="predicted"/>
<dbReference type="eggNOG" id="COG4466">
    <property type="taxonomic scope" value="Bacteria"/>
</dbReference>
<dbReference type="STRING" id="585506.HMPREF0877_1945"/>
<dbReference type="PANTHER" id="PTHR40026">
    <property type="entry name" value="PROTEIN VEG"/>
    <property type="match status" value="1"/>
</dbReference>
<dbReference type="InterPro" id="IPR009366">
    <property type="entry name" value="Protein_Veg"/>
</dbReference>
<name>C5RD99_WEIPA</name>
<dbReference type="RefSeq" id="WP_002829224.1">
    <property type="nucleotide sequence ID" value="NZ_GG697137.1"/>
</dbReference>
<dbReference type="GO" id="GO:0006355">
    <property type="term" value="P:regulation of DNA-templated transcription"/>
    <property type="evidence" value="ECO:0007669"/>
    <property type="project" value="InterPro"/>
</dbReference>
<dbReference type="EMBL" id="ACKU01000036">
    <property type="protein sequence ID" value="EER73906.1"/>
    <property type="molecule type" value="Genomic_DNA"/>
</dbReference>
<dbReference type="Pfam" id="PF06257">
    <property type="entry name" value="VEG"/>
    <property type="match status" value="1"/>
</dbReference>
<dbReference type="AlphaFoldDB" id="C5RD99"/>
<dbReference type="PIRSF" id="PIRSF037257">
    <property type="entry name" value="DUF1021"/>
    <property type="match status" value="1"/>
</dbReference>
<evidence type="ECO:0000313" key="2">
    <source>
        <dbReference type="Proteomes" id="UP000004528"/>
    </source>
</evidence>
<dbReference type="HOGENOM" id="CLU_153735_1_0_9"/>
<dbReference type="Proteomes" id="UP000004528">
    <property type="component" value="Unassembled WGS sequence"/>
</dbReference>
<dbReference type="PANTHER" id="PTHR40026:SF1">
    <property type="entry name" value="PROTEIN VEG"/>
    <property type="match status" value="1"/>
</dbReference>
<accession>C5RD99</accession>
<comment type="caution">
    <text evidence="1">The sequence shown here is derived from an EMBL/GenBank/DDBJ whole genome shotgun (WGS) entry which is preliminary data.</text>
</comment>